<evidence type="ECO:0000256" key="4">
    <source>
        <dbReference type="ARBA" id="ARBA00022723"/>
    </source>
</evidence>
<evidence type="ECO:0000256" key="7">
    <source>
        <dbReference type="RuleBase" id="RU000442"/>
    </source>
</evidence>
<keyword evidence="2 7" id="KW-0808">Transferase</keyword>
<feature type="compositionally biased region" description="Basic and acidic residues" evidence="8">
    <location>
        <begin position="1124"/>
        <end position="1133"/>
    </location>
</feature>
<evidence type="ECO:0000256" key="1">
    <source>
        <dbReference type="ARBA" id="ARBA00005755"/>
    </source>
</evidence>
<keyword evidence="5 7" id="KW-0239">DNA-directed DNA polymerase</keyword>
<dbReference type="Gene3D" id="3.30.342.10">
    <property type="entry name" value="DNA Polymerase, chain B, domain 1"/>
    <property type="match status" value="1"/>
</dbReference>
<dbReference type="PRINTS" id="PR00106">
    <property type="entry name" value="DNAPOLB"/>
</dbReference>
<dbReference type="InterPro" id="IPR006172">
    <property type="entry name" value="DNA-dir_DNA_pol_B"/>
</dbReference>
<accession>G0U0R6</accession>
<evidence type="ECO:0000256" key="6">
    <source>
        <dbReference type="ARBA" id="ARBA00049244"/>
    </source>
</evidence>
<dbReference type="InterPro" id="IPR042087">
    <property type="entry name" value="DNA_pol_B_thumb"/>
</dbReference>
<evidence type="ECO:0000256" key="2">
    <source>
        <dbReference type="ARBA" id="ARBA00022679"/>
    </source>
</evidence>
<comment type="similarity">
    <text evidence="1 7">Belongs to the DNA polymerase type-B family.</text>
</comment>
<feature type="region of interest" description="Disordered" evidence="8">
    <location>
        <begin position="405"/>
        <end position="430"/>
    </location>
</feature>
<dbReference type="InterPro" id="IPR036397">
    <property type="entry name" value="RNaseH_sf"/>
</dbReference>
<dbReference type="Gene3D" id="1.10.132.60">
    <property type="entry name" value="DNA polymerase family B, C-terminal domain"/>
    <property type="match status" value="1"/>
</dbReference>
<dbReference type="InterPro" id="IPR023211">
    <property type="entry name" value="DNA_pol_palm_dom_sf"/>
</dbReference>
<comment type="catalytic activity">
    <reaction evidence="6 7">
        <text>DNA(n) + a 2'-deoxyribonucleoside 5'-triphosphate = DNA(n+1) + diphosphate</text>
        <dbReference type="Rhea" id="RHEA:22508"/>
        <dbReference type="Rhea" id="RHEA-COMP:17339"/>
        <dbReference type="Rhea" id="RHEA-COMP:17340"/>
        <dbReference type="ChEBI" id="CHEBI:33019"/>
        <dbReference type="ChEBI" id="CHEBI:61560"/>
        <dbReference type="ChEBI" id="CHEBI:173112"/>
        <dbReference type="EC" id="2.7.7.7"/>
    </reaction>
</comment>
<name>G0U0R6_TRYVY</name>
<dbReference type="InterPro" id="IPR017964">
    <property type="entry name" value="DNA-dir_DNA_pol_B_CS"/>
</dbReference>
<dbReference type="VEuPathDB" id="TriTrypDB:TvY486_0802740"/>
<feature type="region of interest" description="Disordered" evidence="8">
    <location>
        <begin position="1773"/>
        <end position="1809"/>
    </location>
</feature>
<dbReference type="InterPro" id="IPR043502">
    <property type="entry name" value="DNA/RNA_pol_sf"/>
</dbReference>
<proteinExistence type="inferred from homology"/>
<dbReference type="InterPro" id="IPR012337">
    <property type="entry name" value="RNaseH-like_sf"/>
</dbReference>
<dbReference type="EC" id="2.7.7.7" evidence="7"/>
<evidence type="ECO:0000256" key="5">
    <source>
        <dbReference type="ARBA" id="ARBA00022932"/>
    </source>
</evidence>
<dbReference type="Pfam" id="PF24055">
    <property type="entry name" value="POL3_N"/>
    <property type="match status" value="1"/>
</dbReference>
<keyword evidence="7" id="KW-0238">DNA-binding</keyword>
<dbReference type="Gene3D" id="1.10.287.690">
    <property type="entry name" value="Helix hairpin bin"/>
    <property type="match status" value="1"/>
</dbReference>
<reference evidence="10" key="1">
    <citation type="journal article" date="2012" name="Proc. Natl. Acad. Sci. U.S.A.">
        <title>Antigenic diversity is generated by distinct evolutionary mechanisms in African trypanosome species.</title>
        <authorList>
            <person name="Jackson A.P."/>
            <person name="Berry A."/>
            <person name="Aslett M."/>
            <person name="Allison H.C."/>
            <person name="Burton P."/>
            <person name="Vavrova-Anderson J."/>
            <person name="Brown R."/>
            <person name="Browne H."/>
            <person name="Corton N."/>
            <person name="Hauser H."/>
            <person name="Gamble J."/>
            <person name="Gilderthorp R."/>
            <person name="Marcello L."/>
            <person name="McQuillan J."/>
            <person name="Otto T.D."/>
            <person name="Quail M.A."/>
            <person name="Sanders M.J."/>
            <person name="van Tonder A."/>
            <person name="Ginger M.L."/>
            <person name="Field M.C."/>
            <person name="Barry J.D."/>
            <person name="Hertz-Fowler C."/>
            <person name="Berriman M."/>
        </authorList>
    </citation>
    <scope>NUCLEOTIDE SEQUENCE</scope>
    <source>
        <strain evidence="10">Y486</strain>
    </source>
</reference>
<dbReference type="GO" id="GO:0016035">
    <property type="term" value="C:zeta DNA polymerase complex"/>
    <property type="evidence" value="ECO:0007669"/>
    <property type="project" value="InterPro"/>
</dbReference>
<feature type="region of interest" description="Disordered" evidence="8">
    <location>
        <begin position="674"/>
        <end position="708"/>
    </location>
</feature>
<dbReference type="GO" id="GO:0003887">
    <property type="term" value="F:DNA-directed DNA polymerase activity"/>
    <property type="evidence" value="ECO:0007669"/>
    <property type="project" value="UniProtKB-KW"/>
</dbReference>
<dbReference type="GO" id="GO:0042276">
    <property type="term" value="P:error-prone translesion synthesis"/>
    <property type="evidence" value="ECO:0007669"/>
    <property type="project" value="TreeGrafter"/>
</dbReference>
<evidence type="ECO:0000256" key="8">
    <source>
        <dbReference type="SAM" id="MobiDB-lite"/>
    </source>
</evidence>
<dbReference type="SMART" id="SM00486">
    <property type="entry name" value="POLBc"/>
    <property type="match status" value="1"/>
</dbReference>
<evidence type="ECO:0000313" key="10">
    <source>
        <dbReference type="EMBL" id="CCC49665.1"/>
    </source>
</evidence>
<dbReference type="Pfam" id="PF00136">
    <property type="entry name" value="DNA_pol_B"/>
    <property type="match status" value="1"/>
</dbReference>
<keyword evidence="3 7" id="KW-0548">Nucleotidyltransferase</keyword>
<keyword evidence="4" id="KW-0479">Metal-binding</keyword>
<dbReference type="GO" id="GO:0003682">
    <property type="term" value="F:chromatin binding"/>
    <property type="evidence" value="ECO:0007669"/>
    <property type="project" value="InterPro"/>
</dbReference>
<dbReference type="PANTHER" id="PTHR45812:SF1">
    <property type="entry name" value="DNA POLYMERASE ZETA CATALYTIC SUBUNIT"/>
    <property type="match status" value="1"/>
</dbReference>
<dbReference type="GO" id="GO:0000166">
    <property type="term" value="F:nucleotide binding"/>
    <property type="evidence" value="ECO:0007669"/>
    <property type="project" value="InterPro"/>
</dbReference>
<dbReference type="GO" id="GO:0003677">
    <property type="term" value="F:DNA binding"/>
    <property type="evidence" value="ECO:0007669"/>
    <property type="project" value="UniProtKB-KW"/>
</dbReference>
<evidence type="ECO:0000256" key="3">
    <source>
        <dbReference type="ARBA" id="ARBA00022695"/>
    </source>
</evidence>
<feature type="compositionally biased region" description="Basic and acidic residues" evidence="8">
    <location>
        <begin position="407"/>
        <end position="425"/>
    </location>
</feature>
<dbReference type="InterPro" id="IPR056435">
    <property type="entry name" value="DPOD/Z_N"/>
</dbReference>
<gene>
    <name evidence="10" type="ORF">TVY486_0802740</name>
</gene>
<dbReference type="GO" id="GO:0000724">
    <property type="term" value="P:double-strand break repair via homologous recombination"/>
    <property type="evidence" value="ECO:0007669"/>
    <property type="project" value="TreeGrafter"/>
</dbReference>
<dbReference type="InterPro" id="IPR030559">
    <property type="entry name" value="PolZ_Rev3"/>
</dbReference>
<feature type="compositionally biased region" description="Low complexity" evidence="8">
    <location>
        <begin position="1108"/>
        <end position="1123"/>
    </location>
</feature>
<sequence length="1934" mass="214860">MNLHVVSVEYSLDRPDTSLGDAPLSPLFHRVSACCPIIHIFGYTFLVKESKKASPRTATSAGVSQCSPMPGDVHQYTVCAHIHGVHPYFYVLCNDTRVSAVQFGTQLEAVANAKLDAREKCPNDASSKFGQAEQIIHHVELVWLLPFYGFHHSKRPFYKVYVINPALIPPLQRLLCSTMHMCGKSWLVHEAHSPFHFQFMVDYGLKGMAPFIIPACTARAPLPEGVGRQIAHFTSFTPDGRPPRLSCAQIEVDVTAACMQQRSRTMEPGENLLTVQRRVRQYFAEAGADESALRKCIADLQPRQFCVKDQQQYDFAVPAMRRRVLESLEIRGVVPLVEKVPLSARSDSTLQLMHDMRGSGAANATLTTLALSETPVSEHATLPTADNAPASPSVGCCGGGASSLHGAEVHSKDEDNVKDVTKKEGEEECSTLRGEVTDMEDVCEQPGAGSLGQARFVASDASANVDVVVEEKQEFSLFSTQAESDELFLSACSADGTRSAGVSGSQMCSQHVVSDQQCSTSVLGVGKSVVISNASIDALSGPRVLFAQITAMDNRNVRFRWYLTLQETHLADCQQELEKTKRWLAMQTADDGATQELLPLLTGEVLLGDIEDENPVDILHYCSPVTVHHSYRDIKNTSAEGGTLLCRYNYHISEQRMTTIDPSGAGEHVTLPLPLSEGTAPSRKLRGSVPVAEVEDEDDELFSSGSSTSSLLANKPFYPEASMKTPQRGVCDKDSDSQFLYGKPQPSVQYSVPKVMREVAESQLSFLQSFSLTNTAPSNPQQSAAPSEVIISSGGTKPSCSLTVSSVECLNPKHETLLEEIKKKGYHLQVFDIVGDIPRNFRWTYDTNKNCVVVSAFSWPESVPQIPTSIANKTTPDSAAARMSVPMLTHVAASQEFTPPVQKRAVDRERRSYTFVSSRGSRSQGGTSHVTCALRVVFVEVLIHRRPGVQHVVQEEIMAVALGQATSDKEKVNVQIFCVVHESFAAPSLLQGDSHAFSGAVELVYLQTEKQMLRRVVQELRAYDPDVIVSWEGGRRGVGLFALRYRVVLGASFSIDLSRLTTGVASLEDDTNAVCVQGAGKDVKSEDIDSHKKDDPRDPSELNTNREVVSSPSSCVSTSSTDSVDSKPARDDGDQILVTDQVPSATRGGKAAAQHLTVEMLAKKFSKRFGGDPQIPGRVVVDLSRQLRKTLALPSYSLQMVYQQFFDKSLPYFTDVALTKMFRNRDPGMRHVALSTLVTRVVVSHRVTQHLRFFTRTAEYARMYGILFEEVLTRGSQYRVEATLHRIAKPMGFAMLSPPIEFVHKQPRMQSMALIMQPLSNFYKDDPVVVLDFRSLYPSIVIAYNICYSTCLGSIRLHGRGRLGVLNSYRQADSLLLSLLSDDGRNVNSDKGAVSADNSHKVTFTPNGCMFLTPDTREGIMPIMLRALLKTRFEIQEALKQVAVPQNDDYMQQVFQEQQEAIKLLANTTYGYSAASVTGRMPCVEVADAIVMLGRQTLERAMRFINAHPTWNAEVVYGDTDSIFVRLPGRTKEEAFSLGEEIAMEVTAINPAPVMLRVEKVLFPCLLLVRKRYVGYCYSKPDQQEPEFMAKGIETVRRDQCPATARLSQHMIHLLFSGASAEEMRKSFFEEVGKIQRGDCNPADCIFRKAVRLGSYKGVTYMPASAHLALRLMEEDVLRAPYWGERVPFVVVHDTSATRLFERVIHPERLLDSAESFRLDSEYYIKRHVVRALDRMLSVVGLSSERWYAEMPRRCTYRNYFDTGVVLGAKRARDQQNRPGTVVEPQGNRQDSGKKRHSRNKSRSAIVRNKPRAVERTLESYYPQRRCAVCLRMISRVIVRSLPVCDECQTDCQGSLMRVVARRCGVEHRMRLLEVPYQLAGSVYPQKGIAVQSGQTEYDEDLRCMSIDCHLSFEKRHLSNIYSQLVALEAHLTS</sequence>
<dbReference type="GO" id="GO:0046872">
    <property type="term" value="F:metal ion binding"/>
    <property type="evidence" value="ECO:0007669"/>
    <property type="project" value="UniProtKB-KW"/>
</dbReference>
<dbReference type="CDD" id="cd05534">
    <property type="entry name" value="POLBc_zeta"/>
    <property type="match status" value="1"/>
</dbReference>
<keyword evidence="7" id="KW-0235">DNA replication</keyword>
<dbReference type="GO" id="GO:0006260">
    <property type="term" value="P:DNA replication"/>
    <property type="evidence" value="ECO:0007669"/>
    <property type="project" value="UniProtKB-KW"/>
</dbReference>
<dbReference type="Gene3D" id="3.30.420.10">
    <property type="entry name" value="Ribonuclease H-like superfamily/Ribonuclease H"/>
    <property type="match status" value="1"/>
</dbReference>
<dbReference type="InterPro" id="IPR006134">
    <property type="entry name" value="DNA-dir_DNA_pol_B_multi_dom"/>
</dbReference>
<dbReference type="SUPFAM" id="SSF56672">
    <property type="entry name" value="DNA/RNA polymerases"/>
    <property type="match status" value="1"/>
</dbReference>
<dbReference type="EMBL" id="HE573024">
    <property type="protein sequence ID" value="CCC49665.1"/>
    <property type="molecule type" value="Genomic_DNA"/>
</dbReference>
<evidence type="ECO:0000259" key="9">
    <source>
        <dbReference type="PROSITE" id="PS51038"/>
    </source>
</evidence>
<dbReference type="PROSITE" id="PS51038">
    <property type="entry name" value="BAH"/>
    <property type="match status" value="1"/>
</dbReference>
<dbReference type="GO" id="GO:0005634">
    <property type="term" value="C:nucleus"/>
    <property type="evidence" value="ECO:0007669"/>
    <property type="project" value="TreeGrafter"/>
</dbReference>
<dbReference type="PROSITE" id="PS00116">
    <property type="entry name" value="DNA_POLYMERASE_B"/>
    <property type="match status" value="1"/>
</dbReference>
<feature type="region of interest" description="Disordered" evidence="8">
    <location>
        <begin position="1084"/>
        <end position="1150"/>
    </location>
</feature>
<feature type="domain" description="BAH" evidence="9">
    <location>
        <begin position="521"/>
        <end position="661"/>
    </location>
</feature>
<dbReference type="InterPro" id="IPR001025">
    <property type="entry name" value="BAH_dom"/>
</dbReference>
<feature type="compositionally biased region" description="Basic and acidic residues" evidence="8">
    <location>
        <begin position="1084"/>
        <end position="1100"/>
    </location>
</feature>
<organism evidence="10">
    <name type="scientific">Trypanosoma vivax (strain Y486)</name>
    <dbReference type="NCBI Taxonomy" id="1055687"/>
    <lineage>
        <taxon>Eukaryota</taxon>
        <taxon>Discoba</taxon>
        <taxon>Euglenozoa</taxon>
        <taxon>Kinetoplastea</taxon>
        <taxon>Metakinetoplastina</taxon>
        <taxon>Trypanosomatida</taxon>
        <taxon>Trypanosomatidae</taxon>
        <taxon>Trypanosoma</taxon>
        <taxon>Duttonella</taxon>
    </lineage>
</organism>
<dbReference type="SUPFAM" id="SSF53098">
    <property type="entry name" value="Ribonuclease H-like"/>
    <property type="match status" value="1"/>
</dbReference>
<protein>
    <recommendedName>
        <fullName evidence="7">DNA polymerase</fullName>
        <ecNumber evidence="7">2.7.7.7</ecNumber>
    </recommendedName>
</protein>
<dbReference type="PANTHER" id="PTHR45812">
    <property type="entry name" value="DNA POLYMERASE ZETA CATALYTIC SUBUNIT"/>
    <property type="match status" value="1"/>
</dbReference>
<dbReference type="Gene3D" id="3.90.1600.10">
    <property type="entry name" value="Palm domain of DNA polymerase"/>
    <property type="match status" value="1"/>
</dbReference>